<evidence type="ECO:0000256" key="2">
    <source>
        <dbReference type="SAM" id="MobiDB-lite"/>
    </source>
</evidence>
<evidence type="ECO:0000256" key="1">
    <source>
        <dbReference type="PROSITE-ProRule" id="PRU00047"/>
    </source>
</evidence>
<feature type="region of interest" description="Disordered" evidence="2">
    <location>
        <begin position="134"/>
        <end position="177"/>
    </location>
</feature>
<feature type="compositionally biased region" description="Low complexity" evidence="2">
    <location>
        <begin position="144"/>
        <end position="167"/>
    </location>
</feature>
<keyword evidence="4" id="KW-0548">Nucleotidyltransferase</keyword>
<dbReference type="Pfam" id="PF00098">
    <property type="entry name" value="zf-CCHC"/>
    <property type="match status" value="1"/>
</dbReference>
<evidence type="ECO:0000259" key="3">
    <source>
        <dbReference type="PROSITE" id="PS50158"/>
    </source>
</evidence>
<dbReference type="GO" id="GO:0003964">
    <property type="term" value="F:RNA-directed DNA polymerase activity"/>
    <property type="evidence" value="ECO:0007669"/>
    <property type="project" value="UniProtKB-KW"/>
</dbReference>
<proteinExistence type="predicted"/>
<keyword evidence="1" id="KW-0862">Zinc</keyword>
<keyword evidence="1" id="KW-0863">Zinc-finger</keyword>
<keyword evidence="4" id="KW-0808">Transferase</keyword>
<comment type="caution">
    <text evidence="4">The sequence shown here is derived from an EMBL/GenBank/DDBJ whole genome shotgun (WGS) entry which is preliminary data.</text>
</comment>
<dbReference type="Proteomes" id="UP001151760">
    <property type="component" value="Unassembled WGS sequence"/>
</dbReference>
<keyword evidence="5" id="KW-1185">Reference proteome</keyword>
<dbReference type="InterPro" id="IPR001878">
    <property type="entry name" value="Znf_CCHC"/>
</dbReference>
<keyword evidence="1" id="KW-0479">Metal-binding</keyword>
<keyword evidence="4" id="KW-0695">RNA-directed DNA polymerase</keyword>
<dbReference type="PROSITE" id="PS50158">
    <property type="entry name" value="ZF_CCHC"/>
    <property type="match status" value="1"/>
</dbReference>
<accession>A0ABQ4WP78</accession>
<dbReference type="PANTHER" id="PTHR15503">
    <property type="entry name" value="LDOC1 RELATED"/>
    <property type="match status" value="1"/>
</dbReference>
<dbReference type="SMART" id="SM00343">
    <property type="entry name" value="ZnF_C2HC"/>
    <property type="match status" value="1"/>
</dbReference>
<gene>
    <name evidence="4" type="ORF">Tco_0628061</name>
</gene>
<reference evidence="4" key="1">
    <citation type="journal article" date="2022" name="Int. J. Mol. Sci.">
        <title>Draft Genome of Tanacetum Coccineum: Genomic Comparison of Closely Related Tanacetum-Family Plants.</title>
        <authorList>
            <person name="Yamashiro T."/>
            <person name="Shiraishi A."/>
            <person name="Nakayama K."/>
            <person name="Satake H."/>
        </authorList>
    </citation>
    <scope>NUCLEOTIDE SEQUENCE</scope>
</reference>
<dbReference type="InterPro" id="IPR032567">
    <property type="entry name" value="RTL1-rel"/>
</dbReference>
<evidence type="ECO:0000313" key="5">
    <source>
        <dbReference type="Proteomes" id="UP001151760"/>
    </source>
</evidence>
<evidence type="ECO:0000313" key="4">
    <source>
        <dbReference type="EMBL" id="GJS54699.1"/>
    </source>
</evidence>
<feature type="region of interest" description="Disordered" evidence="2">
    <location>
        <begin position="50"/>
        <end position="85"/>
    </location>
</feature>
<organism evidence="4 5">
    <name type="scientific">Tanacetum coccineum</name>
    <dbReference type="NCBI Taxonomy" id="301880"/>
    <lineage>
        <taxon>Eukaryota</taxon>
        <taxon>Viridiplantae</taxon>
        <taxon>Streptophyta</taxon>
        <taxon>Embryophyta</taxon>
        <taxon>Tracheophyta</taxon>
        <taxon>Spermatophyta</taxon>
        <taxon>Magnoliopsida</taxon>
        <taxon>eudicotyledons</taxon>
        <taxon>Gunneridae</taxon>
        <taxon>Pentapetalae</taxon>
        <taxon>asterids</taxon>
        <taxon>campanulids</taxon>
        <taxon>Asterales</taxon>
        <taxon>Asteraceae</taxon>
        <taxon>Asteroideae</taxon>
        <taxon>Anthemideae</taxon>
        <taxon>Anthemidinae</taxon>
        <taxon>Tanacetum</taxon>
    </lineage>
</organism>
<name>A0ABQ4WP78_9ASTR</name>
<sequence length="366" mass="41139">MFTLEGLPLSIKGNVTSSKPVDLHEAIEMAQGLMYQVVQELGENSGDKRKWNGNHYNHNPNNTNNTSNLNPNKRPETARVFTPGQGSYAGKLPHCGKCGRHHTDACPPACYNCGKAGHKAKDCEHYKNNCPSNENQGGGNQIRGNSQNHQNNQRQNQGNSKGNNQASTSTQGRRRAPSRVYSLCAEVAVKDNNVVNGTFLINNVYALVLFDTELGSFDVVVGMDWMAEHRAEVVCYEKYIRVPYRNDMLIIQGERNGIKSESRLEVISSIRTQKYIDQGCQVFLIQMTKEEKAETPERRIEDVPIVRDFPEVFPKDLPGLPPTRQVEFHIELIPGVAPVARAPYVLLHLQMERVSEQLRNFLTRVL</sequence>
<feature type="domain" description="CCHC-type" evidence="3">
    <location>
        <begin position="110"/>
        <end position="123"/>
    </location>
</feature>
<dbReference type="PANTHER" id="PTHR15503:SF45">
    <property type="entry name" value="RNA-DIRECTED DNA POLYMERASE HOMOLOG"/>
    <property type="match status" value="1"/>
</dbReference>
<dbReference type="EMBL" id="BQNB010008818">
    <property type="protein sequence ID" value="GJS54699.1"/>
    <property type="molecule type" value="Genomic_DNA"/>
</dbReference>
<feature type="compositionally biased region" description="Low complexity" evidence="2">
    <location>
        <begin position="53"/>
        <end position="72"/>
    </location>
</feature>
<reference evidence="4" key="2">
    <citation type="submission" date="2022-01" db="EMBL/GenBank/DDBJ databases">
        <authorList>
            <person name="Yamashiro T."/>
            <person name="Shiraishi A."/>
            <person name="Satake H."/>
            <person name="Nakayama K."/>
        </authorList>
    </citation>
    <scope>NUCLEOTIDE SEQUENCE</scope>
</reference>
<protein>
    <submittedName>
        <fullName evidence="4">Reverse transcriptase domain-containing protein</fullName>
    </submittedName>
</protein>
<dbReference type="Pfam" id="PF08284">
    <property type="entry name" value="RVP_2"/>
    <property type="match status" value="2"/>
</dbReference>